<feature type="domain" description="Tyrosine-protein kinase ephrin type A/B receptor-like" evidence="2">
    <location>
        <begin position="184"/>
        <end position="221"/>
    </location>
</feature>
<proteinExistence type="predicted"/>
<dbReference type="Pfam" id="PF07699">
    <property type="entry name" value="Ephrin_rec_like"/>
    <property type="match status" value="3"/>
</dbReference>
<dbReference type="OMA" id="TCLECTA"/>
<dbReference type="PANTHER" id="PTHR46967">
    <property type="entry name" value="INSULIN-LIKE GROWTH FACTOR BINDING PROTEIN,N-TERMINAL"/>
    <property type="match status" value="1"/>
</dbReference>
<dbReference type="InterPro" id="IPR009030">
    <property type="entry name" value="Growth_fac_rcpt_cys_sf"/>
</dbReference>
<dbReference type="OrthoDB" id="413581at2759"/>
<sequence>MDYLVEICQSFFNHRLVPSSMSVRTVFLTLTMSIFLIGTPSDCISWKSWFMEDRLSRSIHNSDSFLFLDFNCSSFDLECSACDAGSFANLTNKDCACCDLNGECARKKLCVDCIEGEYQPEPGQIECLLCPNGTISNTTSAEQCMPCAKGTVQPVEGETVCEDCEPGYFANKTGLLNCYTCPNGTFSNTTASHNCTKCPPGHFQPDGGATGCEICEPGSAALSAGSLKCEFCKTGFFSNKSGSTYCFPCPPGKIADEPGLVNCTNCPIGHFQPSAGESGCMECMQGAYCNHTGCSVCEECPGGMEAKRTGADNCTLCDPGFSKASASTSLCAQCAEGYYQTKRGQASCNVCPEGFYCTCFSCDPVPCPVEASCPQGSYVPAYLTCLPLFKKNDKSCVPTNGFYALVSLAGVVCLLSIVCLLGRYRARQRYFSIRVAESDSLLTYSNESPKEPIYQGF</sequence>
<dbReference type="GeneID" id="579290"/>
<dbReference type="InParanoid" id="A0A7M7NUI1"/>
<dbReference type="PANTHER" id="PTHR46967:SF1">
    <property type="entry name" value="KERATIN-ASSOCIATED PROTEIN 16-1-LIKE"/>
    <property type="match status" value="1"/>
</dbReference>
<dbReference type="SUPFAM" id="SSF57184">
    <property type="entry name" value="Growth factor receptor domain"/>
    <property type="match status" value="2"/>
</dbReference>
<evidence type="ECO:0000259" key="2">
    <source>
        <dbReference type="Pfam" id="PF07699"/>
    </source>
</evidence>
<evidence type="ECO:0000313" key="4">
    <source>
        <dbReference type="Proteomes" id="UP000007110"/>
    </source>
</evidence>
<name>A0A7M7NUI1_STRPU</name>
<dbReference type="KEGG" id="spu:579290"/>
<feature type="domain" description="Tyrosine-protein kinase ephrin type A/B receptor-like" evidence="2">
    <location>
        <begin position="222"/>
        <end position="259"/>
    </location>
</feature>
<feature type="transmembrane region" description="Helical" evidence="1">
    <location>
        <begin position="402"/>
        <end position="424"/>
    </location>
</feature>
<keyword evidence="1" id="KW-0812">Transmembrane</keyword>
<reference evidence="4" key="1">
    <citation type="submission" date="2015-02" db="EMBL/GenBank/DDBJ databases">
        <title>Genome sequencing for Strongylocentrotus purpuratus.</title>
        <authorList>
            <person name="Murali S."/>
            <person name="Liu Y."/>
            <person name="Vee V."/>
            <person name="English A."/>
            <person name="Wang M."/>
            <person name="Skinner E."/>
            <person name="Han Y."/>
            <person name="Muzny D.M."/>
            <person name="Worley K.C."/>
            <person name="Gibbs R.A."/>
        </authorList>
    </citation>
    <scope>NUCLEOTIDE SEQUENCE</scope>
</reference>
<organism evidence="3 4">
    <name type="scientific">Strongylocentrotus purpuratus</name>
    <name type="common">Purple sea urchin</name>
    <dbReference type="NCBI Taxonomy" id="7668"/>
    <lineage>
        <taxon>Eukaryota</taxon>
        <taxon>Metazoa</taxon>
        <taxon>Echinodermata</taxon>
        <taxon>Eleutherozoa</taxon>
        <taxon>Echinozoa</taxon>
        <taxon>Echinoidea</taxon>
        <taxon>Euechinoidea</taxon>
        <taxon>Echinacea</taxon>
        <taxon>Camarodonta</taxon>
        <taxon>Echinidea</taxon>
        <taxon>Strongylocentrotidae</taxon>
        <taxon>Strongylocentrotus</taxon>
    </lineage>
</organism>
<dbReference type="RefSeq" id="XP_030841845.1">
    <property type="nucleotide sequence ID" value="XM_030985985.1"/>
</dbReference>
<keyword evidence="1" id="KW-0472">Membrane</keyword>
<dbReference type="EnsemblMetazoa" id="XM_030985985">
    <property type="protein sequence ID" value="XP_030841845"/>
    <property type="gene ID" value="LOC579290"/>
</dbReference>
<dbReference type="InterPro" id="IPR011641">
    <property type="entry name" value="Tyr-kin_ephrin_A/B_rcpt-like"/>
</dbReference>
<keyword evidence="4" id="KW-1185">Reference proteome</keyword>
<reference evidence="3" key="2">
    <citation type="submission" date="2021-01" db="UniProtKB">
        <authorList>
            <consortium name="EnsemblMetazoa"/>
        </authorList>
    </citation>
    <scope>IDENTIFICATION</scope>
</reference>
<dbReference type="Proteomes" id="UP000007110">
    <property type="component" value="Unassembled WGS sequence"/>
</dbReference>
<feature type="domain" description="Tyrosine-protein kinase ephrin type A/B receptor-like" evidence="2">
    <location>
        <begin position="108"/>
        <end position="139"/>
    </location>
</feature>
<accession>A0A7M7NUI1</accession>
<dbReference type="Gene3D" id="2.10.50.10">
    <property type="entry name" value="Tumor Necrosis Factor Receptor, subunit A, domain 2"/>
    <property type="match status" value="4"/>
</dbReference>
<dbReference type="AlphaFoldDB" id="A0A7M7NUI1"/>
<evidence type="ECO:0000256" key="1">
    <source>
        <dbReference type="SAM" id="Phobius"/>
    </source>
</evidence>
<keyword evidence="1" id="KW-1133">Transmembrane helix</keyword>
<protein>
    <recommendedName>
        <fullName evidence="2">Tyrosine-protein kinase ephrin type A/B receptor-like domain-containing protein</fullName>
    </recommendedName>
</protein>
<dbReference type="SMART" id="SM01411">
    <property type="entry name" value="Ephrin_rec_like"/>
    <property type="match status" value="5"/>
</dbReference>
<evidence type="ECO:0000313" key="3">
    <source>
        <dbReference type="EnsemblMetazoa" id="XP_030841845"/>
    </source>
</evidence>